<evidence type="ECO:0000313" key="2">
    <source>
        <dbReference type="EMBL" id="RKG95365.1"/>
    </source>
</evidence>
<dbReference type="AlphaFoldDB" id="A0A3A8JJ43"/>
<comment type="caution">
    <text evidence="2">The sequence shown here is derived from an EMBL/GenBank/DDBJ whole genome shotgun (WGS) entry which is preliminary data.</text>
</comment>
<proteinExistence type="predicted"/>
<dbReference type="Proteomes" id="UP000268313">
    <property type="component" value="Unassembled WGS sequence"/>
</dbReference>
<dbReference type="EMBL" id="RAWE01000265">
    <property type="protein sequence ID" value="RKG95365.1"/>
    <property type="molecule type" value="Genomic_DNA"/>
</dbReference>
<name>A0A3A8JJ43_9BACT</name>
<evidence type="ECO:0000256" key="1">
    <source>
        <dbReference type="SAM" id="MobiDB-lite"/>
    </source>
</evidence>
<gene>
    <name evidence="2" type="ORF">D7X32_39310</name>
</gene>
<evidence type="ECO:0000313" key="3">
    <source>
        <dbReference type="Proteomes" id="UP000268313"/>
    </source>
</evidence>
<feature type="compositionally biased region" description="Low complexity" evidence="1">
    <location>
        <begin position="16"/>
        <end position="30"/>
    </location>
</feature>
<protein>
    <submittedName>
        <fullName evidence="2">Uncharacterized protein</fullName>
    </submittedName>
</protein>
<keyword evidence="3" id="KW-1185">Reference proteome</keyword>
<sequence>MSHVRWEDLLEEEEAAAPAPASGAGASAAAPVPSLEEVAASDPELAALLKERQQLEGTMKALSGVQEAPVDERLAKQFPVVQHTPESRIAERKQHERDTARRLLEQKLYARRRTEAEEAERVEQLRRERLETGKAARRKDQKQQTLRQQWARKARERAKLATRLAERVLESPGKGRMTLGELGSATRDAARRLADAADAADAARSAARNPMPLVKGQALPSLGAPGRALGGRGGLQIGKVEKGVAAARELWGMAPRSMDAEALMMRGLAMAGMDMESMEQRMDMEMERAGMGMDDMDARDTARDAQRARGRQGARDE</sequence>
<feature type="region of interest" description="Disordered" evidence="1">
    <location>
        <begin position="292"/>
        <end position="317"/>
    </location>
</feature>
<organism evidence="2 3">
    <name type="scientific">Corallococcus carmarthensis</name>
    <dbReference type="NCBI Taxonomy" id="2316728"/>
    <lineage>
        <taxon>Bacteria</taxon>
        <taxon>Pseudomonadati</taxon>
        <taxon>Myxococcota</taxon>
        <taxon>Myxococcia</taxon>
        <taxon>Myxococcales</taxon>
        <taxon>Cystobacterineae</taxon>
        <taxon>Myxococcaceae</taxon>
        <taxon>Corallococcus</taxon>
    </lineage>
</organism>
<dbReference type="OrthoDB" id="9836804at2"/>
<accession>A0A3A8JJ43</accession>
<dbReference type="RefSeq" id="WP_120607652.1">
    <property type="nucleotide sequence ID" value="NZ_RAWE01000265.1"/>
</dbReference>
<feature type="compositionally biased region" description="Basic and acidic residues" evidence="1">
    <location>
        <begin position="296"/>
        <end position="317"/>
    </location>
</feature>
<reference evidence="3" key="1">
    <citation type="submission" date="2018-09" db="EMBL/GenBank/DDBJ databases">
        <authorList>
            <person name="Livingstone P.G."/>
            <person name="Whitworth D.E."/>
        </authorList>
    </citation>
    <scope>NUCLEOTIDE SEQUENCE [LARGE SCALE GENOMIC DNA]</scope>
    <source>
        <strain evidence="3">CA043D</strain>
    </source>
</reference>
<feature type="region of interest" description="Disordered" evidence="1">
    <location>
        <begin position="1"/>
        <end position="39"/>
    </location>
</feature>